<evidence type="ECO:0000256" key="2">
    <source>
        <dbReference type="ARBA" id="ARBA00004370"/>
    </source>
</evidence>
<evidence type="ECO:0000259" key="13">
    <source>
        <dbReference type="PROSITE" id="PS50885"/>
    </source>
</evidence>
<evidence type="ECO:0000256" key="11">
    <source>
        <dbReference type="SAM" id="Phobius"/>
    </source>
</evidence>
<gene>
    <name evidence="14" type="ORF">A3A78_00060</name>
</gene>
<dbReference type="AlphaFoldDB" id="A0A1F4VDY1"/>
<comment type="subcellular location">
    <subcellularLocation>
        <location evidence="2">Membrane</location>
    </subcellularLocation>
</comment>
<evidence type="ECO:0000256" key="3">
    <source>
        <dbReference type="ARBA" id="ARBA00012438"/>
    </source>
</evidence>
<dbReference type="PANTHER" id="PTHR45436:SF5">
    <property type="entry name" value="SENSOR HISTIDINE KINASE TRCS"/>
    <property type="match status" value="1"/>
</dbReference>
<dbReference type="InterPro" id="IPR050428">
    <property type="entry name" value="TCS_sensor_his_kinase"/>
</dbReference>
<dbReference type="InterPro" id="IPR003594">
    <property type="entry name" value="HATPase_dom"/>
</dbReference>
<reference evidence="14 15" key="1">
    <citation type="journal article" date="2016" name="Nat. Commun.">
        <title>Thousands of microbial genomes shed light on interconnected biogeochemical processes in an aquifer system.</title>
        <authorList>
            <person name="Anantharaman K."/>
            <person name="Brown C.T."/>
            <person name="Hug L.A."/>
            <person name="Sharon I."/>
            <person name="Castelle C.J."/>
            <person name="Probst A.J."/>
            <person name="Thomas B.C."/>
            <person name="Singh A."/>
            <person name="Wilkins M.J."/>
            <person name="Karaoz U."/>
            <person name="Brodie E.L."/>
            <person name="Williams K.H."/>
            <person name="Hubbard S.S."/>
            <person name="Banfield J.F."/>
        </authorList>
    </citation>
    <scope>NUCLEOTIDE SEQUENCE [LARGE SCALE GENOMIC DNA]</scope>
</reference>
<dbReference type="Pfam" id="PF00512">
    <property type="entry name" value="HisKA"/>
    <property type="match status" value="1"/>
</dbReference>
<name>A0A1F4VDY1_UNCKA</name>
<evidence type="ECO:0000256" key="10">
    <source>
        <dbReference type="ARBA" id="ARBA00023136"/>
    </source>
</evidence>
<dbReference type="SMART" id="SM00388">
    <property type="entry name" value="HisKA"/>
    <property type="match status" value="1"/>
</dbReference>
<dbReference type="PROSITE" id="PS50109">
    <property type="entry name" value="HIS_KIN"/>
    <property type="match status" value="1"/>
</dbReference>
<protein>
    <recommendedName>
        <fullName evidence="3">histidine kinase</fullName>
        <ecNumber evidence="3">2.7.13.3</ecNumber>
    </recommendedName>
</protein>
<keyword evidence="5" id="KW-0808">Transferase</keyword>
<evidence type="ECO:0000256" key="6">
    <source>
        <dbReference type="ARBA" id="ARBA00022692"/>
    </source>
</evidence>
<evidence type="ECO:0000256" key="4">
    <source>
        <dbReference type="ARBA" id="ARBA00022553"/>
    </source>
</evidence>
<dbReference type="InterPro" id="IPR003660">
    <property type="entry name" value="HAMP_dom"/>
</dbReference>
<comment type="caution">
    <text evidence="14">The sequence shown here is derived from an EMBL/GenBank/DDBJ whole genome shotgun (WGS) entry which is preliminary data.</text>
</comment>
<dbReference type="Pfam" id="PF00672">
    <property type="entry name" value="HAMP"/>
    <property type="match status" value="1"/>
</dbReference>
<feature type="transmembrane region" description="Helical" evidence="11">
    <location>
        <begin position="163"/>
        <end position="183"/>
    </location>
</feature>
<dbReference type="FunFam" id="3.30.565.10:FF:000006">
    <property type="entry name" value="Sensor histidine kinase WalK"/>
    <property type="match status" value="1"/>
</dbReference>
<evidence type="ECO:0000313" key="15">
    <source>
        <dbReference type="Proteomes" id="UP000176504"/>
    </source>
</evidence>
<dbReference type="InterPro" id="IPR036890">
    <property type="entry name" value="HATPase_C_sf"/>
</dbReference>
<feature type="domain" description="Histidine kinase" evidence="12">
    <location>
        <begin position="245"/>
        <end position="459"/>
    </location>
</feature>
<sequence>MKNISIKLQLTIWYTLTIFIICFVLFISFFYITKKSLISETDRSLLHHASEVAYNIGLNTNTVFDSQTQEILDVSKAQIPGILITVTDIVGHDIKNQEDGTFQNLASISLKENKEVFINQSVNGSNLRLIAYPIKRGETVIGTIVMGHPVDIFQNALNQLRNLAFLLILFLILPSILFGYLLASNATYPLLNLSKKMQRITTENLSERVEIPSKSSETFQLVESFNNLLNTINESFNREKEFIGEAAHEIKTPLTIIKSNAEVTLSKERTQKEYEASLTQVLTYTEELSKSVSGLIDLAWSRTKDIQKHFKRVNLSFALKEVCDNARYLCENKGLSLKCSIEDDLFVTGKEEKLSQVFYNLLDNAVKYTTEGGNIIIELSKKGDLAVVKVFDSGVGIDKKELETIFDRFYRSEGNKNIKGHGLGLSIASSIIKAHNGTIEAESERNKGTIFTVTLPLSS</sequence>
<dbReference type="EMBL" id="MEVI01000002">
    <property type="protein sequence ID" value="OGC55345.1"/>
    <property type="molecule type" value="Genomic_DNA"/>
</dbReference>
<dbReference type="CDD" id="cd06225">
    <property type="entry name" value="HAMP"/>
    <property type="match status" value="1"/>
</dbReference>
<keyword evidence="10 11" id="KW-0472">Membrane</keyword>
<keyword evidence="4" id="KW-0597">Phosphoprotein</keyword>
<keyword evidence="9" id="KW-0902">Two-component regulatory system</keyword>
<dbReference type="Gene3D" id="3.30.565.10">
    <property type="entry name" value="Histidine kinase-like ATPase, C-terminal domain"/>
    <property type="match status" value="1"/>
</dbReference>
<dbReference type="InterPro" id="IPR036097">
    <property type="entry name" value="HisK_dim/P_sf"/>
</dbReference>
<evidence type="ECO:0000313" key="14">
    <source>
        <dbReference type="EMBL" id="OGC55345.1"/>
    </source>
</evidence>
<feature type="domain" description="HAMP" evidence="13">
    <location>
        <begin position="184"/>
        <end position="237"/>
    </location>
</feature>
<dbReference type="SMART" id="SM00387">
    <property type="entry name" value="HATPase_c"/>
    <property type="match status" value="1"/>
</dbReference>
<organism evidence="14 15">
    <name type="scientific">candidate division WWE3 bacterium RIFCSPLOWO2_01_FULL_41_18</name>
    <dbReference type="NCBI Taxonomy" id="1802625"/>
    <lineage>
        <taxon>Bacteria</taxon>
        <taxon>Katanobacteria</taxon>
    </lineage>
</organism>
<dbReference type="EC" id="2.7.13.3" evidence="3"/>
<evidence type="ECO:0000256" key="9">
    <source>
        <dbReference type="ARBA" id="ARBA00023012"/>
    </source>
</evidence>
<dbReference type="Gene3D" id="6.10.340.10">
    <property type="match status" value="1"/>
</dbReference>
<evidence type="ECO:0000256" key="7">
    <source>
        <dbReference type="ARBA" id="ARBA00022777"/>
    </source>
</evidence>
<dbReference type="SUPFAM" id="SSF55874">
    <property type="entry name" value="ATPase domain of HSP90 chaperone/DNA topoisomerase II/histidine kinase"/>
    <property type="match status" value="1"/>
</dbReference>
<evidence type="ECO:0000256" key="5">
    <source>
        <dbReference type="ARBA" id="ARBA00022679"/>
    </source>
</evidence>
<evidence type="ECO:0000256" key="1">
    <source>
        <dbReference type="ARBA" id="ARBA00000085"/>
    </source>
</evidence>
<dbReference type="CDD" id="cd00075">
    <property type="entry name" value="HATPase"/>
    <property type="match status" value="1"/>
</dbReference>
<evidence type="ECO:0000259" key="12">
    <source>
        <dbReference type="PROSITE" id="PS50109"/>
    </source>
</evidence>
<dbReference type="SUPFAM" id="SSF158472">
    <property type="entry name" value="HAMP domain-like"/>
    <property type="match status" value="1"/>
</dbReference>
<dbReference type="Pfam" id="PF02518">
    <property type="entry name" value="HATPase_c"/>
    <property type="match status" value="1"/>
</dbReference>
<dbReference type="Proteomes" id="UP000176504">
    <property type="component" value="Unassembled WGS sequence"/>
</dbReference>
<evidence type="ECO:0000256" key="8">
    <source>
        <dbReference type="ARBA" id="ARBA00022989"/>
    </source>
</evidence>
<proteinExistence type="predicted"/>
<dbReference type="SMART" id="SM00304">
    <property type="entry name" value="HAMP"/>
    <property type="match status" value="1"/>
</dbReference>
<dbReference type="CDD" id="cd00082">
    <property type="entry name" value="HisKA"/>
    <property type="match status" value="1"/>
</dbReference>
<dbReference type="SUPFAM" id="SSF47384">
    <property type="entry name" value="Homodimeric domain of signal transducing histidine kinase"/>
    <property type="match status" value="1"/>
</dbReference>
<feature type="transmembrane region" description="Helical" evidence="11">
    <location>
        <begin position="12"/>
        <end position="33"/>
    </location>
</feature>
<dbReference type="PANTHER" id="PTHR45436">
    <property type="entry name" value="SENSOR HISTIDINE KINASE YKOH"/>
    <property type="match status" value="1"/>
</dbReference>
<dbReference type="GO" id="GO:0005886">
    <property type="term" value="C:plasma membrane"/>
    <property type="evidence" value="ECO:0007669"/>
    <property type="project" value="TreeGrafter"/>
</dbReference>
<comment type="catalytic activity">
    <reaction evidence="1">
        <text>ATP + protein L-histidine = ADP + protein N-phospho-L-histidine.</text>
        <dbReference type="EC" id="2.7.13.3"/>
    </reaction>
</comment>
<keyword evidence="8 11" id="KW-1133">Transmembrane helix</keyword>
<dbReference type="PRINTS" id="PR00344">
    <property type="entry name" value="BCTRLSENSOR"/>
</dbReference>
<dbReference type="Gene3D" id="1.10.287.130">
    <property type="match status" value="1"/>
</dbReference>
<keyword evidence="7" id="KW-0418">Kinase</keyword>
<dbReference type="InterPro" id="IPR004358">
    <property type="entry name" value="Sig_transdc_His_kin-like_C"/>
</dbReference>
<dbReference type="GO" id="GO:0000155">
    <property type="term" value="F:phosphorelay sensor kinase activity"/>
    <property type="evidence" value="ECO:0007669"/>
    <property type="project" value="InterPro"/>
</dbReference>
<keyword evidence="6 11" id="KW-0812">Transmembrane</keyword>
<accession>A0A1F4VDY1</accession>
<dbReference type="PROSITE" id="PS50885">
    <property type="entry name" value="HAMP"/>
    <property type="match status" value="1"/>
</dbReference>
<dbReference type="InterPro" id="IPR003661">
    <property type="entry name" value="HisK_dim/P_dom"/>
</dbReference>
<dbReference type="InterPro" id="IPR005467">
    <property type="entry name" value="His_kinase_dom"/>
</dbReference>